<keyword evidence="5 6" id="KW-0472">Membrane</keyword>
<dbReference type="InterPro" id="IPR050833">
    <property type="entry name" value="Poly_Biosynth_Transport"/>
</dbReference>
<evidence type="ECO:0000256" key="1">
    <source>
        <dbReference type="ARBA" id="ARBA00004651"/>
    </source>
</evidence>
<feature type="transmembrane region" description="Helical" evidence="6">
    <location>
        <begin position="23"/>
        <end position="51"/>
    </location>
</feature>
<keyword evidence="2" id="KW-1003">Cell membrane</keyword>
<dbReference type="InterPro" id="IPR002797">
    <property type="entry name" value="Polysacc_synth"/>
</dbReference>
<feature type="transmembrane region" description="Helical" evidence="6">
    <location>
        <begin position="143"/>
        <end position="162"/>
    </location>
</feature>
<evidence type="ECO:0000256" key="3">
    <source>
        <dbReference type="ARBA" id="ARBA00022692"/>
    </source>
</evidence>
<dbReference type="AlphaFoldDB" id="Q2IE16"/>
<evidence type="ECO:0000256" key="4">
    <source>
        <dbReference type="ARBA" id="ARBA00022989"/>
    </source>
</evidence>
<evidence type="ECO:0000313" key="7">
    <source>
        <dbReference type="EMBL" id="ABC82828.1"/>
    </source>
</evidence>
<accession>Q2IE16</accession>
<dbReference type="Pfam" id="PF01943">
    <property type="entry name" value="Polysacc_synt"/>
    <property type="match status" value="1"/>
</dbReference>
<feature type="transmembrane region" description="Helical" evidence="6">
    <location>
        <begin position="97"/>
        <end position="123"/>
    </location>
</feature>
<dbReference type="GO" id="GO:0005886">
    <property type="term" value="C:plasma membrane"/>
    <property type="evidence" value="ECO:0007669"/>
    <property type="project" value="UniProtKB-SubCell"/>
</dbReference>
<dbReference type="EMBL" id="CP000251">
    <property type="protein sequence ID" value="ABC82828.1"/>
    <property type="molecule type" value="Genomic_DNA"/>
</dbReference>
<dbReference type="RefSeq" id="WP_011422110.1">
    <property type="nucleotide sequence ID" value="NC_007760.1"/>
</dbReference>
<comment type="subcellular location">
    <subcellularLocation>
        <location evidence="1">Cell membrane</location>
        <topology evidence="1">Multi-pass membrane protein</topology>
    </subcellularLocation>
</comment>
<feature type="transmembrane region" description="Helical" evidence="6">
    <location>
        <begin position="360"/>
        <end position="380"/>
    </location>
</feature>
<gene>
    <name evidence="7" type="ordered locus">Adeh_3059</name>
</gene>
<feature type="transmembrane region" description="Helical" evidence="6">
    <location>
        <begin position="392"/>
        <end position="413"/>
    </location>
</feature>
<dbReference type="eggNOG" id="COG2244">
    <property type="taxonomic scope" value="Bacteria"/>
</dbReference>
<feature type="transmembrane region" description="Helical" evidence="6">
    <location>
        <begin position="57"/>
        <end position="85"/>
    </location>
</feature>
<dbReference type="HOGENOM" id="CLU_044954_0_0_7"/>
<sequence>MVRLRPFDQDTPHGRSQERYRRIALTTLSAFAVRGVGTAVGLVTVPLLLAYLGKERFGLWSTITTVVAWATLFDLGIANGLVNCLAKAHGRGERDQAVRYVSTALAALLAIAAVLAMGVAASAWSIPWDRVLAVRGAVDAQTVRWSVVAALATFIVGLPLSVGGQIYAAYQRAYVANAFAMIGAVVGVVALLAALGLGAGLPALVLVFGLGGLVASGLGLAYAMRVAMPWLRFRVGAVDRGALREVMARSIPMFLFQVGALVVNETQAIILAHRCNLAVVAEYSILMRLYLIALGLVQLSTSSFVPSFREAVERGEHAWVRASFGNFVRVRVGLALVGGAALVLVGNSLLRVWLRRSDVWFSPATWIVLWVMMVSVTWVGAHSDLLAITDRLWGLVGLVFLNATATVLLTWWLAPRLQVLGVVIASGAVTAGLFTWILPWMARPVLAGGDDGGR</sequence>
<evidence type="ECO:0000313" key="8">
    <source>
        <dbReference type="Proteomes" id="UP000001935"/>
    </source>
</evidence>
<feature type="transmembrane region" description="Helical" evidence="6">
    <location>
        <begin position="419"/>
        <end position="438"/>
    </location>
</feature>
<evidence type="ECO:0000256" key="2">
    <source>
        <dbReference type="ARBA" id="ARBA00022475"/>
    </source>
</evidence>
<evidence type="ECO:0000256" key="6">
    <source>
        <dbReference type="SAM" id="Phobius"/>
    </source>
</evidence>
<protein>
    <submittedName>
        <fullName evidence="7">Polysaccharide biosynthesis protein</fullName>
    </submittedName>
</protein>
<evidence type="ECO:0000256" key="5">
    <source>
        <dbReference type="ARBA" id="ARBA00023136"/>
    </source>
</evidence>
<organism evidence="7 8">
    <name type="scientific">Anaeromyxobacter dehalogenans (strain 2CP-C)</name>
    <dbReference type="NCBI Taxonomy" id="290397"/>
    <lineage>
        <taxon>Bacteria</taxon>
        <taxon>Pseudomonadati</taxon>
        <taxon>Myxococcota</taxon>
        <taxon>Myxococcia</taxon>
        <taxon>Myxococcales</taxon>
        <taxon>Cystobacterineae</taxon>
        <taxon>Anaeromyxobacteraceae</taxon>
        <taxon>Anaeromyxobacter</taxon>
    </lineage>
</organism>
<dbReference type="STRING" id="290397.Adeh_3059"/>
<feature type="transmembrane region" description="Helical" evidence="6">
    <location>
        <begin position="285"/>
        <end position="308"/>
    </location>
</feature>
<name>Q2IE16_ANADE</name>
<feature type="transmembrane region" description="Helical" evidence="6">
    <location>
        <begin position="174"/>
        <end position="197"/>
    </location>
</feature>
<feature type="transmembrane region" description="Helical" evidence="6">
    <location>
        <begin position="203"/>
        <end position="224"/>
    </location>
</feature>
<keyword evidence="4 6" id="KW-1133">Transmembrane helix</keyword>
<dbReference type="Proteomes" id="UP000001935">
    <property type="component" value="Chromosome"/>
</dbReference>
<dbReference type="PANTHER" id="PTHR30250">
    <property type="entry name" value="PST FAMILY PREDICTED COLANIC ACID TRANSPORTER"/>
    <property type="match status" value="1"/>
</dbReference>
<keyword evidence="3 6" id="KW-0812">Transmembrane</keyword>
<dbReference type="PANTHER" id="PTHR30250:SF26">
    <property type="entry name" value="PSMA PROTEIN"/>
    <property type="match status" value="1"/>
</dbReference>
<dbReference type="KEGG" id="ade:Adeh_3059"/>
<dbReference type="OrthoDB" id="512217at2"/>
<feature type="transmembrane region" description="Helical" evidence="6">
    <location>
        <begin position="328"/>
        <end position="354"/>
    </location>
</feature>
<proteinExistence type="predicted"/>
<reference evidence="7 8" key="1">
    <citation type="submission" date="2006-01" db="EMBL/GenBank/DDBJ databases">
        <title>Complete sequence of Anaeromyxobacter dehalogenans 2CP-C.</title>
        <authorList>
            <consortium name="US DOE Joint Genome Institute"/>
            <person name="Copeland A."/>
            <person name="Lucas S."/>
            <person name="Lapidus A."/>
            <person name="Barry K."/>
            <person name="Detter J.C."/>
            <person name="Glavina T."/>
            <person name="Hammon N."/>
            <person name="Israni S."/>
            <person name="Pitluck S."/>
            <person name="Brettin T."/>
            <person name="Bruce D."/>
            <person name="Han C."/>
            <person name="Tapia R."/>
            <person name="Gilna P."/>
            <person name="Kiss H."/>
            <person name="Schmutz J."/>
            <person name="Larimer F."/>
            <person name="Land M."/>
            <person name="Kyrpides N."/>
            <person name="Anderson I."/>
            <person name="Sanford R.A."/>
            <person name="Ritalahti K.M."/>
            <person name="Thomas H.S."/>
            <person name="Kirby J.R."/>
            <person name="Zhulin I.B."/>
            <person name="Loeffler F.E."/>
            <person name="Richardson P."/>
        </authorList>
    </citation>
    <scope>NUCLEOTIDE SEQUENCE [LARGE SCALE GENOMIC DNA]</scope>
    <source>
        <strain evidence="7 8">2CP-C</strain>
    </source>
</reference>